<accession>A0A8D8QR00</accession>
<dbReference type="AlphaFoldDB" id="A0A8D8QR00"/>
<organism evidence="1">
    <name type="scientific">Cacopsylla melanoneura</name>
    <dbReference type="NCBI Taxonomy" id="428564"/>
    <lineage>
        <taxon>Eukaryota</taxon>
        <taxon>Metazoa</taxon>
        <taxon>Ecdysozoa</taxon>
        <taxon>Arthropoda</taxon>
        <taxon>Hexapoda</taxon>
        <taxon>Insecta</taxon>
        <taxon>Pterygota</taxon>
        <taxon>Neoptera</taxon>
        <taxon>Paraneoptera</taxon>
        <taxon>Hemiptera</taxon>
        <taxon>Sternorrhyncha</taxon>
        <taxon>Psylloidea</taxon>
        <taxon>Psyllidae</taxon>
        <taxon>Psyllinae</taxon>
        <taxon>Cacopsylla</taxon>
    </lineage>
</organism>
<sequence length="139" mass="16681">MTNQYGRAYYYYTVNLMRDICLSLNLRGVNYRKIEDDYGDFNRIKADNRAVYRRPKPVNRSALFNTTRKRGRFAHMSKTTTPPPLSTRLKTKWMKLTKPRQNTEIDSSEEVEEPYNGTTLSINQIYHIFYKYEGFDWLR</sequence>
<evidence type="ECO:0000313" key="1">
    <source>
        <dbReference type="EMBL" id="CAG6636670.1"/>
    </source>
</evidence>
<proteinExistence type="predicted"/>
<reference evidence="1" key="1">
    <citation type="submission" date="2021-05" db="EMBL/GenBank/DDBJ databases">
        <authorList>
            <person name="Alioto T."/>
            <person name="Alioto T."/>
            <person name="Gomez Garrido J."/>
        </authorList>
    </citation>
    <scope>NUCLEOTIDE SEQUENCE</scope>
</reference>
<dbReference type="EMBL" id="HBUF01095191">
    <property type="protein sequence ID" value="CAG6636670.1"/>
    <property type="molecule type" value="Transcribed_RNA"/>
</dbReference>
<name>A0A8D8QR00_9HEMI</name>
<protein>
    <submittedName>
        <fullName evidence="1">Uncharacterized protein</fullName>
    </submittedName>
</protein>
<dbReference type="EMBL" id="HBUF01347192">
    <property type="protein sequence ID" value="CAG6710538.1"/>
    <property type="molecule type" value="Transcribed_RNA"/>
</dbReference>
<dbReference type="EMBL" id="HBUF01615075">
    <property type="protein sequence ID" value="CAG6779693.1"/>
    <property type="molecule type" value="Transcribed_RNA"/>
</dbReference>